<dbReference type="RefSeq" id="XP_022383753.1">
    <property type="nucleotide sequence ID" value="XM_022538604.1"/>
</dbReference>
<evidence type="ECO:0000313" key="4">
    <source>
        <dbReference type="Proteomes" id="UP000179179"/>
    </source>
</evidence>
<keyword evidence="1" id="KW-0472">Membrane</keyword>
<proteinExistence type="predicted"/>
<dbReference type="STRING" id="109264.A0A1F7ZKR1"/>
<dbReference type="Proteomes" id="UP000179179">
    <property type="component" value="Unassembled WGS sequence"/>
</dbReference>
<feature type="transmembrane region" description="Helical" evidence="1">
    <location>
        <begin position="103"/>
        <end position="125"/>
    </location>
</feature>
<dbReference type="PANTHER" id="PTHR38794:SF1">
    <property type="entry name" value="INTEGRAL MEMBRANE PROTEIN"/>
    <property type="match status" value="1"/>
</dbReference>
<dbReference type="GeneID" id="34454866"/>
<name>A0A1F7ZKR1_9EURO</name>
<comment type="caution">
    <text evidence="3">The sequence shown here is derived from an EMBL/GenBank/DDBJ whole genome shotgun (WGS) entry which is preliminary data.</text>
</comment>
<dbReference type="AlphaFoldDB" id="A0A1F7ZKR1"/>
<dbReference type="EMBL" id="LYCR01000163">
    <property type="protein sequence ID" value="OGM40036.1"/>
    <property type="molecule type" value="Genomic_DNA"/>
</dbReference>
<evidence type="ECO:0000313" key="3">
    <source>
        <dbReference type="EMBL" id="OGM40036.1"/>
    </source>
</evidence>
<protein>
    <recommendedName>
        <fullName evidence="2">Rhodopsin domain-containing protein</fullName>
    </recommendedName>
</protein>
<sequence length="290" mass="32679">MAIANGYGKHSKSLSETSIENIMKSQYAAAILFIASMLFSKLSVIYFIRNVTPAFHPDRLITASLQALTILWAGIGILTAAFQCKLPRTWDYVHGQCIQRGNWWNYLCVMNILTDTGVMAYGIFIVVRLQMRLKRKVILMIIFGLRTFVIAASACQAFYANQAAESPDPMSDTSPFTISTQVTQCLGLITCCSPELKPFIENLRSLGFYVDGKSRHDASAVRYNDRMTRSHNEENPWCKQHELETISHLKSSHRTVVTASSSKRDWDEGSQSSQAHIIHEVRTWTVTESV</sequence>
<dbReference type="PANTHER" id="PTHR38794">
    <property type="entry name" value="INTEGRAL MEMBRANE PROTEIN"/>
    <property type="match status" value="1"/>
</dbReference>
<feature type="transmembrane region" description="Helical" evidence="1">
    <location>
        <begin position="137"/>
        <end position="159"/>
    </location>
</feature>
<gene>
    <name evidence="3" type="ORF">ABOM_011476</name>
</gene>
<accession>A0A1F7ZKR1</accession>
<keyword evidence="1" id="KW-1133">Transmembrane helix</keyword>
<dbReference type="OrthoDB" id="3918601at2759"/>
<evidence type="ECO:0000256" key="1">
    <source>
        <dbReference type="SAM" id="Phobius"/>
    </source>
</evidence>
<organism evidence="3 4">
    <name type="scientific">Aspergillus bombycis</name>
    <dbReference type="NCBI Taxonomy" id="109264"/>
    <lineage>
        <taxon>Eukaryota</taxon>
        <taxon>Fungi</taxon>
        <taxon>Dikarya</taxon>
        <taxon>Ascomycota</taxon>
        <taxon>Pezizomycotina</taxon>
        <taxon>Eurotiomycetes</taxon>
        <taxon>Eurotiomycetidae</taxon>
        <taxon>Eurotiales</taxon>
        <taxon>Aspergillaceae</taxon>
        <taxon>Aspergillus</taxon>
    </lineage>
</organism>
<dbReference type="InterPro" id="IPR049326">
    <property type="entry name" value="Rhodopsin_dom_fungi"/>
</dbReference>
<feature type="transmembrane region" description="Helical" evidence="1">
    <location>
        <begin position="27"/>
        <end position="48"/>
    </location>
</feature>
<feature type="transmembrane region" description="Helical" evidence="1">
    <location>
        <begin position="60"/>
        <end position="83"/>
    </location>
</feature>
<reference evidence="3 4" key="1">
    <citation type="journal article" date="2016" name="Genome Biol. Evol.">
        <title>Draft genome sequence of an aflatoxigenic Aspergillus species, A. bombycis.</title>
        <authorList>
            <person name="Moore G.G."/>
            <person name="Mack B.M."/>
            <person name="Beltz S.B."/>
            <person name="Gilbert M.K."/>
        </authorList>
    </citation>
    <scope>NUCLEOTIDE SEQUENCE [LARGE SCALE GENOMIC DNA]</scope>
    <source>
        <strain evidence="4">NRRL 26010</strain>
    </source>
</reference>
<keyword evidence="1" id="KW-0812">Transmembrane</keyword>
<keyword evidence="4" id="KW-1185">Reference proteome</keyword>
<feature type="domain" description="Rhodopsin" evidence="2">
    <location>
        <begin position="2"/>
        <end position="201"/>
    </location>
</feature>
<dbReference type="Pfam" id="PF20684">
    <property type="entry name" value="Fung_rhodopsin"/>
    <property type="match status" value="1"/>
</dbReference>
<evidence type="ECO:0000259" key="2">
    <source>
        <dbReference type="Pfam" id="PF20684"/>
    </source>
</evidence>